<organism evidence="24">
    <name type="scientific">Selaginella moellendorffii</name>
    <name type="common">Spikemoss</name>
    <dbReference type="NCBI Taxonomy" id="88036"/>
    <lineage>
        <taxon>Eukaryota</taxon>
        <taxon>Viridiplantae</taxon>
        <taxon>Streptophyta</taxon>
        <taxon>Embryophyta</taxon>
        <taxon>Tracheophyta</taxon>
        <taxon>Lycopodiopsida</taxon>
        <taxon>Selaginellales</taxon>
        <taxon>Selaginellaceae</taxon>
        <taxon>Selaginella</taxon>
    </lineage>
</organism>
<gene>
    <name evidence="23" type="ORF">SELMODRAFT_100787</name>
</gene>
<dbReference type="PROSITE" id="PS00107">
    <property type="entry name" value="PROTEIN_KINASE_ATP"/>
    <property type="match status" value="1"/>
</dbReference>
<dbReference type="AlphaFoldDB" id="D8RSA0"/>
<evidence type="ECO:0000256" key="17">
    <source>
        <dbReference type="ARBA" id="ARBA00047899"/>
    </source>
</evidence>
<dbReference type="PANTHER" id="PTHR47974:SF9">
    <property type="entry name" value="RECEPTOR-LIKE SERINE_THREONINE-PROTEIN KINASE"/>
    <property type="match status" value="1"/>
</dbReference>
<evidence type="ECO:0000256" key="19">
    <source>
        <dbReference type="PROSITE-ProRule" id="PRU10141"/>
    </source>
</evidence>
<keyword evidence="4" id="KW-0597">Phosphoprotein</keyword>
<keyword evidence="15" id="KW-0675">Receptor</keyword>
<comment type="similarity">
    <text evidence="20">Belongs to the protein kinase superfamily.</text>
</comment>
<dbReference type="SMART" id="SM00220">
    <property type="entry name" value="S_TKc"/>
    <property type="match status" value="1"/>
</dbReference>
<keyword evidence="10" id="KW-0418">Kinase</keyword>
<evidence type="ECO:0000256" key="5">
    <source>
        <dbReference type="ARBA" id="ARBA00022679"/>
    </source>
</evidence>
<accession>D8RSA0</accession>
<dbReference type="Gene3D" id="3.30.200.20">
    <property type="entry name" value="Phosphorylase Kinase, domain 1"/>
    <property type="match status" value="1"/>
</dbReference>
<dbReference type="GO" id="GO:0005524">
    <property type="term" value="F:ATP binding"/>
    <property type="evidence" value="ECO:0007669"/>
    <property type="project" value="UniProtKB-UniRule"/>
</dbReference>
<dbReference type="STRING" id="88036.D8RSA0"/>
<dbReference type="InterPro" id="IPR008271">
    <property type="entry name" value="Ser/Thr_kinase_AS"/>
</dbReference>
<evidence type="ECO:0000256" key="14">
    <source>
        <dbReference type="ARBA" id="ARBA00023157"/>
    </source>
</evidence>
<evidence type="ECO:0000256" key="7">
    <source>
        <dbReference type="ARBA" id="ARBA00022729"/>
    </source>
</evidence>
<evidence type="ECO:0000256" key="1">
    <source>
        <dbReference type="ARBA" id="ARBA00004479"/>
    </source>
</evidence>
<dbReference type="SUPFAM" id="SSF56112">
    <property type="entry name" value="Protein kinase-like (PK-like)"/>
    <property type="match status" value="1"/>
</dbReference>
<keyword evidence="3 20" id="KW-0723">Serine/threonine-protein kinase</keyword>
<proteinExistence type="inferred from homology"/>
<evidence type="ECO:0000256" key="6">
    <source>
        <dbReference type="ARBA" id="ARBA00022692"/>
    </source>
</evidence>
<evidence type="ECO:0000256" key="13">
    <source>
        <dbReference type="ARBA" id="ARBA00023136"/>
    </source>
</evidence>
<evidence type="ECO:0000256" key="15">
    <source>
        <dbReference type="ARBA" id="ARBA00023170"/>
    </source>
</evidence>
<dbReference type="PANTHER" id="PTHR47974">
    <property type="entry name" value="OS07G0415500 PROTEIN"/>
    <property type="match status" value="1"/>
</dbReference>
<evidence type="ECO:0000256" key="21">
    <source>
        <dbReference type="SAM" id="MobiDB-lite"/>
    </source>
</evidence>
<evidence type="ECO:0000256" key="11">
    <source>
        <dbReference type="ARBA" id="ARBA00022840"/>
    </source>
</evidence>
<dbReference type="Gene3D" id="1.10.510.10">
    <property type="entry name" value="Transferase(Phosphotransferase) domain 1"/>
    <property type="match status" value="1"/>
</dbReference>
<feature type="binding site" evidence="19">
    <location>
        <position position="58"/>
    </location>
    <ligand>
        <name>ATP</name>
        <dbReference type="ChEBI" id="CHEBI:30616"/>
    </ligand>
</feature>
<evidence type="ECO:0000256" key="2">
    <source>
        <dbReference type="ARBA" id="ARBA00012513"/>
    </source>
</evidence>
<dbReference type="InterPro" id="IPR011009">
    <property type="entry name" value="Kinase-like_dom_sf"/>
</dbReference>
<comment type="catalytic activity">
    <reaction evidence="18">
        <text>L-seryl-[protein] + ATP = O-phospho-L-seryl-[protein] + ADP + H(+)</text>
        <dbReference type="Rhea" id="RHEA:17989"/>
        <dbReference type="Rhea" id="RHEA-COMP:9863"/>
        <dbReference type="Rhea" id="RHEA-COMP:11604"/>
        <dbReference type="ChEBI" id="CHEBI:15378"/>
        <dbReference type="ChEBI" id="CHEBI:29999"/>
        <dbReference type="ChEBI" id="CHEBI:30616"/>
        <dbReference type="ChEBI" id="CHEBI:83421"/>
        <dbReference type="ChEBI" id="CHEBI:456216"/>
        <dbReference type="EC" id="2.7.11.1"/>
    </reaction>
</comment>
<evidence type="ECO:0000256" key="4">
    <source>
        <dbReference type="ARBA" id="ARBA00022553"/>
    </source>
</evidence>
<keyword evidence="7" id="KW-0732">Signal</keyword>
<reference evidence="23 24" key="1">
    <citation type="journal article" date="2011" name="Science">
        <title>The Selaginella genome identifies genetic changes associated with the evolution of vascular plants.</title>
        <authorList>
            <person name="Banks J.A."/>
            <person name="Nishiyama T."/>
            <person name="Hasebe M."/>
            <person name="Bowman J.L."/>
            <person name="Gribskov M."/>
            <person name="dePamphilis C."/>
            <person name="Albert V.A."/>
            <person name="Aono N."/>
            <person name="Aoyama T."/>
            <person name="Ambrose B.A."/>
            <person name="Ashton N.W."/>
            <person name="Axtell M.J."/>
            <person name="Barker E."/>
            <person name="Barker M.S."/>
            <person name="Bennetzen J.L."/>
            <person name="Bonawitz N.D."/>
            <person name="Chapple C."/>
            <person name="Cheng C."/>
            <person name="Correa L.G."/>
            <person name="Dacre M."/>
            <person name="DeBarry J."/>
            <person name="Dreyer I."/>
            <person name="Elias M."/>
            <person name="Engstrom E.M."/>
            <person name="Estelle M."/>
            <person name="Feng L."/>
            <person name="Finet C."/>
            <person name="Floyd S.K."/>
            <person name="Frommer W.B."/>
            <person name="Fujita T."/>
            <person name="Gramzow L."/>
            <person name="Gutensohn M."/>
            <person name="Harholt J."/>
            <person name="Hattori M."/>
            <person name="Heyl A."/>
            <person name="Hirai T."/>
            <person name="Hiwatashi Y."/>
            <person name="Ishikawa M."/>
            <person name="Iwata M."/>
            <person name="Karol K.G."/>
            <person name="Koehler B."/>
            <person name="Kolukisaoglu U."/>
            <person name="Kubo M."/>
            <person name="Kurata T."/>
            <person name="Lalonde S."/>
            <person name="Li K."/>
            <person name="Li Y."/>
            <person name="Litt A."/>
            <person name="Lyons E."/>
            <person name="Manning G."/>
            <person name="Maruyama T."/>
            <person name="Michael T.P."/>
            <person name="Mikami K."/>
            <person name="Miyazaki S."/>
            <person name="Morinaga S."/>
            <person name="Murata T."/>
            <person name="Mueller-Roeber B."/>
            <person name="Nelson D.R."/>
            <person name="Obara M."/>
            <person name="Oguri Y."/>
            <person name="Olmstead R.G."/>
            <person name="Onodera N."/>
            <person name="Petersen B.L."/>
            <person name="Pils B."/>
            <person name="Prigge M."/>
            <person name="Rensing S.A."/>
            <person name="Riano-Pachon D.M."/>
            <person name="Roberts A.W."/>
            <person name="Sato Y."/>
            <person name="Scheller H.V."/>
            <person name="Schulz B."/>
            <person name="Schulz C."/>
            <person name="Shakirov E.V."/>
            <person name="Shibagaki N."/>
            <person name="Shinohara N."/>
            <person name="Shippen D.E."/>
            <person name="Soerensen I."/>
            <person name="Sotooka R."/>
            <person name="Sugimoto N."/>
            <person name="Sugita M."/>
            <person name="Sumikawa N."/>
            <person name="Tanurdzic M."/>
            <person name="Theissen G."/>
            <person name="Ulvskov P."/>
            <person name="Wakazuki S."/>
            <person name="Weng J.K."/>
            <person name="Willats W.W."/>
            <person name="Wipf D."/>
            <person name="Wolf P.G."/>
            <person name="Yang L."/>
            <person name="Zimmer A.D."/>
            <person name="Zhu Q."/>
            <person name="Mitros T."/>
            <person name="Hellsten U."/>
            <person name="Loque D."/>
            <person name="Otillar R."/>
            <person name="Salamov A."/>
            <person name="Schmutz J."/>
            <person name="Shapiro H."/>
            <person name="Lindquist E."/>
            <person name="Lucas S."/>
            <person name="Rokhsar D."/>
            <person name="Grigoriev I.V."/>
        </authorList>
    </citation>
    <scope>NUCLEOTIDE SEQUENCE [LARGE SCALE GENOMIC DNA]</scope>
</reference>
<dbReference type="InterPro" id="IPR017441">
    <property type="entry name" value="Protein_kinase_ATP_BS"/>
</dbReference>
<dbReference type="HOGENOM" id="CLU_000288_21_4_1"/>
<evidence type="ECO:0000256" key="18">
    <source>
        <dbReference type="ARBA" id="ARBA00048679"/>
    </source>
</evidence>
<keyword evidence="6" id="KW-0812">Transmembrane</keyword>
<dbReference type="GO" id="GO:0030246">
    <property type="term" value="F:carbohydrate binding"/>
    <property type="evidence" value="ECO:0007669"/>
    <property type="project" value="UniProtKB-KW"/>
</dbReference>
<evidence type="ECO:0000256" key="12">
    <source>
        <dbReference type="ARBA" id="ARBA00022989"/>
    </source>
</evidence>
<comment type="subcellular location">
    <subcellularLocation>
        <location evidence="1">Membrane</location>
        <topology evidence="1">Single-pass type I membrane protein</topology>
    </subcellularLocation>
</comment>
<protein>
    <recommendedName>
        <fullName evidence="2">non-specific serine/threonine protein kinase</fullName>
        <ecNumber evidence="2">2.7.11.1</ecNumber>
    </recommendedName>
</protein>
<evidence type="ECO:0000313" key="24">
    <source>
        <dbReference type="Proteomes" id="UP000001514"/>
    </source>
</evidence>
<keyword evidence="14" id="KW-1015">Disulfide bond</keyword>
<evidence type="ECO:0000259" key="22">
    <source>
        <dbReference type="PROSITE" id="PS50011"/>
    </source>
</evidence>
<keyword evidence="13" id="KW-0472">Membrane</keyword>
<keyword evidence="9 19" id="KW-0547">Nucleotide-binding</keyword>
<keyword evidence="8" id="KW-0430">Lectin</keyword>
<dbReference type="EMBL" id="GL377588">
    <property type="protein sequence ID" value="EFJ25029.1"/>
    <property type="molecule type" value="Genomic_DNA"/>
</dbReference>
<dbReference type="EC" id="2.7.11.1" evidence="2"/>
<dbReference type="KEGG" id="smo:SELMODRAFT_100787"/>
<evidence type="ECO:0000256" key="16">
    <source>
        <dbReference type="ARBA" id="ARBA00023180"/>
    </source>
</evidence>
<dbReference type="GO" id="GO:0016020">
    <property type="term" value="C:membrane"/>
    <property type="evidence" value="ECO:0007669"/>
    <property type="project" value="UniProtKB-SubCell"/>
</dbReference>
<dbReference type="PROSITE" id="PS50011">
    <property type="entry name" value="PROTEIN_KINASE_DOM"/>
    <property type="match status" value="1"/>
</dbReference>
<dbReference type="FunFam" id="3.30.200.20:FF:000178">
    <property type="entry name" value="serine/threonine-protein kinase PBS1-like"/>
    <property type="match status" value="1"/>
</dbReference>
<dbReference type="PROSITE" id="PS00108">
    <property type="entry name" value="PROTEIN_KINASE_ST"/>
    <property type="match status" value="1"/>
</dbReference>
<dbReference type="OrthoDB" id="544400at2759"/>
<dbReference type="InterPro" id="IPR000719">
    <property type="entry name" value="Prot_kinase_dom"/>
</dbReference>
<evidence type="ECO:0000313" key="23">
    <source>
        <dbReference type="EMBL" id="EFJ25029.1"/>
    </source>
</evidence>
<dbReference type="Gramene" id="EFJ25029">
    <property type="protein sequence ID" value="EFJ25029"/>
    <property type="gene ID" value="SELMODRAFT_100787"/>
</dbReference>
<evidence type="ECO:0000256" key="10">
    <source>
        <dbReference type="ARBA" id="ARBA00022777"/>
    </source>
</evidence>
<evidence type="ECO:0000256" key="20">
    <source>
        <dbReference type="RuleBase" id="RU000304"/>
    </source>
</evidence>
<sequence>MWFTRKSKSDFLPQLLPKKFSYSQIRSMTKNFSTKLGNGGFGQVYEGFLKDGSRVAVKVLKEWSTQGEKEFKAEVISMAGIHHKNVIPFKGYCTSRRILIYEFMVNGSLDKWLFAEPGKERLLDWPKRYEIALGMARGLTYLHEECTQQIIHLDIKPENILLDENFSPKVTDFGLSKLVDRDKARVVTNMRGTPGYLAPEWLNFNAPVSTKVDVYSFGIVLLELICGRESFQISSSKSSEEWYLPPWASKLVAEGRGLELVDTHLNEEVEYFYQDQANRAIQTALCCIQQDPSNRPSMSRVLQMLEGVIDVPRIPTKQKTHQTADERVREELKAFTACIKKETTLRAAFDASDRSTGTSSKSSKLCDSQSRP</sequence>
<dbReference type="InParanoid" id="D8RSA0"/>
<dbReference type="OMA" id="CVEIATI"/>
<feature type="region of interest" description="Disordered" evidence="21">
    <location>
        <begin position="349"/>
        <end position="372"/>
    </location>
</feature>
<keyword evidence="11 19" id="KW-0067">ATP-binding</keyword>
<evidence type="ECO:0000256" key="8">
    <source>
        <dbReference type="ARBA" id="ARBA00022734"/>
    </source>
</evidence>
<name>D8RSA0_SELML</name>
<keyword evidence="16" id="KW-0325">Glycoprotein</keyword>
<dbReference type="Pfam" id="PF00069">
    <property type="entry name" value="Pkinase"/>
    <property type="match status" value="1"/>
</dbReference>
<dbReference type="CDD" id="cd14066">
    <property type="entry name" value="STKc_IRAK"/>
    <property type="match status" value="1"/>
</dbReference>
<keyword evidence="12" id="KW-1133">Transmembrane helix</keyword>
<dbReference type="eggNOG" id="ENOG502QUXB">
    <property type="taxonomic scope" value="Eukaryota"/>
</dbReference>
<dbReference type="Proteomes" id="UP000001514">
    <property type="component" value="Unassembled WGS sequence"/>
</dbReference>
<dbReference type="FunFam" id="1.10.510.10:FF:000248">
    <property type="entry name" value="S-receptor-like kinase 5"/>
    <property type="match status" value="1"/>
</dbReference>
<keyword evidence="5" id="KW-0808">Transferase</keyword>
<dbReference type="GO" id="GO:0004674">
    <property type="term" value="F:protein serine/threonine kinase activity"/>
    <property type="evidence" value="ECO:0007669"/>
    <property type="project" value="UniProtKB-KW"/>
</dbReference>
<comment type="catalytic activity">
    <reaction evidence="17">
        <text>L-threonyl-[protein] + ATP = O-phospho-L-threonyl-[protein] + ADP + H(+)</text>
        <dbReference type="Rhea" id="RHEA:46608"/>
        <dbReference type="Rhea" id="RHEA-COMP:11060"/>
        <dbReference type="Rhea" id="RHEA-COMP:11605"/>
        <dbReference type="ChEBI" id="CHEBI:15378"/>
        <dbReference type="ChEBI" id="CHEBI:30013"/>
        <dbReference type="ChEBI" id="CHEBI:30616"/>
        <dbReference type="ChEBI" id="CHEBI:61977"/>
        <dbReference type="ChEBI" id="CHEBI:456216"/>
        <dbReference type="EC" id="2.7.11.1"/>
    </reaction>
</comment>
<evidence type="ECO:0000256" key="3">
    <source>
        <dbReference type="ARBA" id="ARBA00022527"/>
    </source>
</evidence>
<keyword evidence="24" id="KW-1185">Reference proteome</keyword>
<feature type="domain" description="Protein kinase" evidence="22">
    <location>
        <begin position="30"/>
        <end position="309"/>
    </location>
</feature>
<evidence type="ECO:0000256" key="9">
    <source>
        <dbReference type="ARBA" id="ARBA00022741"/>
    </source>
</evidence>